<dbReference type="InterPro" id="IPR004622">
    <property type="entry name" value="DNA_pol_HolB"/>
</dbReference>
<proteinExistence type="predicted"/>
<dbReference type="RefSeq" id="WP_073297790.1">
    <property type="nucleotide sequence ID" value="NZ_FQUF01000016.1"/>
</dbReference>
<name>A0A1M4WKJ2_9LACT</name>
<dbReference type="GO" id="GO:0003887">
    <property type="term" value="F:DNA-directed DNA polymerase activity"/>
    <property type="evidence" value="ECO:0007669"/>
    <property type="project" value="InterPro"/>
</dbReference>
<dbReference type="PANTHER" id="PTHR11669:SF8">
    <property type="entry name" value="DNA POLYMERASE III SUBUNIT DELTA"/>
    <property type="match status" value="1"/>
</dbReference>
<evidence type="ECO:0000313" key="1">
    <source>
        <dbReference type="EMBL" id="SHE81725.1"/>
    </source>
</evidence>
<accession>A0A1M4WKJ2</accession>
<dbReference type="Gene3D" id="3.40.50.300">
    <property type="entry name" value="P-loop containing nucleotide triphosphate hydrolases"/>
    <property type="match status" value="1"/>
</dbReference>
<keyword evidence="2" id="KW-1185">Reference proteome</keyword>
<dbReference type="PANTHER" id="PTHR11669">
    <property type="entry name" value="REPLICATION FACTOR C / DNA POLYMERASE III GAMMA-TAU SUBUNIT"/>
    <property type="match status" value="1"/>
</dbReference>
<dbReference type="FunFam" id="3.40.50.300:FF:001255">
    <property type="entry name" value="DNA polymerase III subunit delta"/>
    <property type="match status" value="1"/>
</dbReference>
<dbReference type="InterPro" id="IPR027417">
    <property type="entry name" value="P-loop_NTPase"/>
</dbReference>
<organism evidence="1 2">
    <name type="scientific">Atopostipes suicloacalis DSM 15692</name>
    <dbReference type="NCBI Taxonomy" id="1121025"/>
    <lineage>
        <taxon>Bacteria</taxon>
        <taxon>Bacillati</taxon>
        <taxon>Bacillota</taxon>
        <taxon>Bacilli</taxon>
        <taxon>Lactobacillales</taxon>
        <taxon>Carnobacteriaceae</taxon>
        <taxon>Atopostipes</taxon>
    </lineage>
</organism>
<dbReference type="AlphaFoldDB" id="A0A1M4WKJ2"/>
<dbReference type="Pfam" id="PF13177">
    <property type="entry name" value="DNA_pol3_delta2"/>
    <property type="match status" value="1"/>
</dbReference>
<evidence type="ECO:0000313" key="2">
    <source>
        <dbReference type="Proteomes" id="UP000184128"/>
    </source>
</evidence>
<dbReference type="InterPro" id="IPR050238">
    <property type="entry name" value="DNA_Rep/Repair_Clamp_Loader"/>
</dbReference>
<reference evidence="1 2" key="1">
    <citation type="submission" date="2016-11" db="EMBL/GenBank/DDBJ databases">
        <authorList>
            <person name="Jaros S."/>
            <person name="Januszkiewicz K."/>
            <person name="Wedrychowicz H."/>
        </authorList>
    </citation>
    <scope>NUCLEOTIDE SEQUENCE [LARGE SCALE GENOMIC DNA]</scope>
    <source>
        <strain evidence="1 2">DSM 15692</strain>
    </source>
</reference>
<dbReference type="NCBIfam" id="TIGR00678">
    <property type="entry name" value="holB"/>
    <property type="match status" value="1"/>
</dbReference>
<dbReference type="Proteomes" id="UP000184128">
    <property type="component" value="Unassembled WGS sequence"/>
</dbReference>
<dbReference type="STRING" id="1121025.SAMN02745249_01211"/>
<sequence>MASVASKQPEIQTLFSKIIKNKQLQHAYIFEGVAGSGKLEMAKWLAQSIHCQHRLPDGSPCLSCNQCVRIEHEEHPDVTIIEPEGLSIKVNQVRAIKDEFSKSGMESRRKILIIEDMDKITTSAANSLLKFIEEPEGEITILLLTTEVQQLLPTIVSRCQLIHFPVRNIHERVEEITAKDIPRQTATLLANLTQDAAEAQEIYEKENFGALVKTIWEWFKLLNKRDDQALIYIQTNLMEQVDNREASARLLDLLILLYQDLITIYFEQDRVLAFSKYEKELDQMITPTIGYKLPQFLSIVLEGKKKLNRYVAAQGVFEQIALRIIDL</sequence>
<dbReference type="EMBL" id="FQUF01000016">
    <property type="protein sequence ID" value="SHE81725.1"/>
    <property type="molecule type" value="Genomic_DNA"/>
</dbReference>
<dbReference type="OrthoDB" id="9810148at2"/>
<dbReference type="SUPFAM" id="SSF52540">
    <property type="entry name" value="P-loop containing nucleoside triphosphate hydrolases"/>
    <property type="match status" value="1"/>
</dbReference>
<dbReference type="GO" id="GO:0006261">
    <property type="term" value="P:DNA-templated DNA replication"/>
    <property type="evidence" value="ECO:0007669"/>
    <property type="project" value="TreeGrafter"/>
</dbReference>
<protein>
    <submittedName>
        <fullName evidence="1">DNA polymerase-3 subunit delta</fullName>
    </submittedName>
</protein>
<dbReference type="GO" id="GO:0008408">
    <property type="term" value="F:3'-5' exonuclease activity"/>
    <property type="evidence" value="ECO:0007669"/>
    <property type="project" value="InterPro"/>
</dbReference>
<gene>
    <name evidence="1" type="ORF">SAMN02745249_01211</name>
</gene>